<evidence type="ECO:0000313" key="2">
    <source>
        <dbReference type="EMBL" id="KAK1927898.1"/>
    </source>
</evidence>
<comment type="caution">
    <text evidence="2">The sequence shown here is derived from an EMBL/GenBank/DDBJ whole genome shotgun (WGS) entry which is preliminary data.</text>
</comment>
<feature type="compositionally biased region" description="Low complexity" evidence="1">
    <location>
        <begin position="282"/>
        <end position="293"/>
    </location>
</feature>
<feature type="region of interest" description="Disordered" evidence="1">
    <location>
        <begin position="367"/>
        <end position="432"/>
    </location>
</feature>
<feature type="region of interest" description="Disordered" evidence="1">
    <location>
        <begin position="71"/>
        <end position="126"/>
    </location>
</feature>
<reference evidence="2" key="1">
    <citation type="submission" date="2023-02" db="EMBL/GenBank/DDBJ databases">
        <title>Identification and recombinant expression of a fungal hydrolase from Papiliotrema laurentii that hydrolyzes apple cutin and clears colloidal polyester polyurethane.</title>
        <authorList>
            <consortium name="DOE Joint Genome Institute"/>
            <person name="Roman V.A."/>
            <person name="Bojanowski C."/>
            <person name="Crable B.R."/>
            <person name="Wagner D.N."/>
            <person name="Hung C.S."/>
            <person name="Nadeau L.J."/>
            <person name="Schratz L."/>
            <person name="Haridas S."/>
            <person name="Pangilinan J."/>
            <person name="Lipzen A."/>
            <person name="Na H."/>
            <person name="Yan M."/>
            <person name="Ng V."/>
            <person name="Grigoriev I.V."/>
            <person name="Spatafora J.W."/>
            <person name="Barlow D."/>
            <person name="Biffinger J."/>
            <person name="Kelley-Loughnane N."/>
            <person name="Varaljay V.A."/>
            <person name="Crookes-Goodson W.J."/>
        </authorList>
    </citation>
    <scope>NUCLEOTIDE SEQUENCE</scope>
    <source>
        <strain evidence="2">5307AH</strain>
    </source>
</reference>
<feature type="region of interest" description="Disordered" evidence="1">
    <location>
        <begin position="199"/>
        <end position="346"/>
    </location>
</feature>
<protein>
    <submittedName>
        <fullName evidence="2">Uncharacterized protein</fullName>
    </submittedName>
</protein>
<keyword evidence="3" id="KW-1185">Reference proteome</keyword>
<name>A0AAD9FXL7_PAPLA</name>
<dbReference type="Proteomes" id="UP001182556">
    <property type="component" value="Unassembled WGS sequence"/>
</dbReference>
<organism evidence="2 3">
    <name type="scientific">Papiliotrema laurentii</name>
    <name type="common">Cryptococcus laurentii</name>
    <dbReference type="NCBI Taxonomy" id="5418"/>
    <lineage>
        <taxon>Eukaryota</taxon>
        <taxon>Fungi</taxon>
        <taxon>Dikarya</taxon>
        <taxon>Basidiomycota</taxon>
        <taxon>Agaricomycotina</taxon>
        <taxon>Tremellomycetes</taxon>
        <taxon>Tremellales</taxon>
        <taxon>Rhynchogastremaceae</taxon>
        <taxon>Papiliotrema</taxon>
    </lineage>
</organism>
<feature type="compositionally biased region" description="Pro residues" evidence="1">
    <location>
        <begin position="104"/>
        <end position="122"/>
    </location>
</feature>
<feature type="compositionally biased region" description="Polar residues" evidence="1">
    <location>
        <begin position="247"/>
        <end position="257"/>
    </location>
</feature>
<accession>A0AAD9FXL7</accession>
<proteinExistence type="predicted"/>
<dbReference type="AlphaFoldDB" id="A0AAD9FXL7"/>
<gene>
    <name evidence="2" type="ORF">DB88DRAFT_55409</name>
</gene>
<evidence type="ECO:0000256" key="1">
    <source>
        <dbReference type="SAM" id="MobiDB-lite"/>
    </source>
</evidence>
<evidence type="ECO:0000313" key="3">
    <source>
        <dbReference type="Proteomes" id="UP001182556"/>
    </source>
</evidence>
<sequence>MPKDRRYTRKELESLRRADLQSLFKMHGMKGANQSTKAMVDALVSLFESPNYYSPNKRSMAAGRVEKKRLLSGGTAVKGREVKRRVGPTRPVQPEEVVEVDVHPPGPSAMPPPAVPTPPSAPKSPSTTRLVELLEARDKTWETRLQRMEEVFEQRIKELEYRVEETLRLLTASSLSAPTIPEFTLTTVTPTTTAAAVGTLGKRADREAVGSSPVSKRARIDTTEEDDAPHTPSPPRTAPRTPSPSHQGSMTDNSRTPGATEFYPPPLSKRPGEELPYPLFATTPRPSEPRSPTLDAPPSASRHRLNYNRGATLTPGRRKPSPAPRSVSEAHKELTTITESDEPSLPVSLARRRVASENTPTRLVQASMRGGSVPASPPQLSPSPSIGASEREGGFTYTPFPPVPRANLASGLKKTTVAPTPPTPRERNRSVSPLQDYMDVAMHGVFGGGGGIDDASSSLATPHRTMLGTERYRDTRFGDVPMVSWGSPSVDLGPNTPAERRA</sequence>
<dbReference type="EMBL" id="JAODAN010000001">
    <property type="protein sequence ID" value="KAK1927898.1"/>
    <property type="molecule type" value="Genomic_DNA"/>
</dbReference>